<dbReference type="InterPro" id="IPR036404">
    <property type="entry name" value="Jacalin-like_lectin_dom_sf"/>
</dbReference>
<dbReference type="EMBL" id="KI681813">
    <property type="protein sequence ID" value="ETL84318.1"/>
    <property type="molecule type" value="Genomic_DNA"/>
</dbReference>
<evidence type="ECO:0000313" key="1">
    <source>
        <dbReference type="EMBL" id="ETL84318.1"/>
    </source>
</evidence>
<accession>W2KGP1</accession>
<dbReference type="Proteomes" id="UP000054423">
    <property type="component" value="Unassembled WGS sequence"/>
</dbReference>
<proteinExistence type="predicted"/>
<evidence type="ECO:0008006" key="2">
    <source>
        <dbReference type="Google" id="ProtNLM"/>
    </source>
</evidence>
<protein>
    <recommendedName>
        <fullName evidence="2">Jacalin-type lectin domain-containing protein</fullName>
    </recommendedName>
</protein>
<name>W2KGP1_PHYNI</name>
<sequence length="156" mass="17501">MYIEFTTDAGNTISAGSPTDKIGKDSAPEGYQLGGFVGYSGNELDSEWDFVNSRDLEEVYHLQEAAMEEVAAFKHRHAEWREVAQDEEHSDVSEALMPVESSTLVNSINLNGGELRELVTRRIQEDACYKKCLDREALELEQFLCSLSQMTSGEKK</sequence>
<dbReference type="Gene3D" id="2.100.10.30">
    <property type="entry name" value="Jacalin-like lectin domain"/>
    <property type="match status" value="1"/>
</dbReference>
<dbReference type="OrthoDB" id="129104at2759"/>
<organism evidence="1">
    <name type="scientific">Phytophthora nicotianae</name>
    <name type="common">Potato buckeye rot agent</name>
    <name type="synonym">Phytophthora parasitica</name>
    <dbReference type="NCBI Taxonomy" id="4792"/>
    <lineage>
        <taxon>Eukaryota</taxon>
        <taxon>Sar</taxon>
        <taxon>Stramenopiles</taxon>
        <taxon>Oomycota</taxon>
        <taxon>Peronosporomycetes</taxon>
        <taxon>Peronosporales</taxon>
        <taxon>Peronosporaceae</taxon>
        <taxon>Phytophthora</taxon>
    </lineage>
</organism>
<gene>
    <name evidence="1" type="ORF">L917_15826</name>
</gene>
<dbReference type="AlphaFoldDB" id="W2KGP1"/>
<reference evidence="1" key="1">
    <citation type="submission" date="2013-11" db="EMBL/GenBank/DDBJ databases">
        <title>The Genome Sequence of Phytophthora parasitica CHvinca01.</title>
        <authorList>
            <consortium name="The Broad Institute Genomics Platform"/>
            <person name="Russ C."/>
            <person name="Tyler B."/>
            <person name="Panabieres F."/>
            <person name="Shan W."/>
            <person name="Tripathy S."/>
            <person name="Grunwald N."/>
            <person name="Machado M."/>
            <person name="Johnson C.S."/>
            <person name="Arredondo F."/>
            <person name="Hong C."/>
            <person name="Coffey M."/>
            <person name="Young S.K."/>
            <person name="Zeng Q."/>
            <person name="Gargeya S."/>
            <person name="Fitzgerald M."/>
            <person name="Abouelleil A."/>
            <person name="Alvarado L."/>
            <person name="Chapman S.B."/>
            <person name="Gainer-Dewar J."/>
            <person name="Goldberg J."/>
            <person name="Griggs A."/>
            <person name="Gujja S."/>
            <person name="Hansen M."/>
            <person name="Howarth C."/>
            <person name="Imamovic A."/>
            <person name="Ireland A."/>
            <person name="Larimer J."/>
            <person name="McCowan C."/>
            <person name="Murphy C."/>
            <person name="Pearson M."/>
            <person name="Poon T.W."/>
            <person name="Priest M."/>
            <person name="Roberts A."/>
            <person name="Saif S."/>
            <person name="Shea T."/>
            <person name="Sykes S."/>
            <person name="Wortman J."/>
            <person name="Nusbaum C."/>
            <person name="Birren B."/>
        </authorList>
    </citation>
    <scope>NUCLEOTIDE SEQUENCE [LARGE SCALE GENOMIC DNA]</scope>
    <source>
        <strain evidence="1">CHvinca01</strain>
    </source>
</reference>